<organism evidence="2 3">
    <name type="scientific">Actinorugispora endophytica</name>
    <dbReference type="NCBI Taxonomy" id="1605990"/>
    <lineage>
        <taxon>Bacteria</taxon>
        <taxon>Bacillati</taxon>
        <taxon>Actinomycetota</taxon>
        <taxon>Actinomycetes</taxon>
        <taxon>Streptosporangiales</taxon>
        <taxon>Nocardiopsidaceae</taxon>
        <taxon>Actinorugispora</taxon>
    </lineage>
</organism>
<dbReference type="PANTHER" id="PTHR43235:SF1">
    <property type="entry name" value="GLUTAMINE AMIDOTRANSFERASE PB2B2.05-RELATED"/>
    <property type="match status" value="1"/>
</dbReference>
<reference evidence="2 3" key="1">
    <citation type="submission" date="2019-03" db="EMBL/GenBank/DDBJ databases">
        <title>Genomic Encyclopedia of Type Strains, Phase IV (KMG-IV): sequencing the most valuable type-strain genomes for metagenomic binning, comparative biology and taxonomic classification.</title>
        <authorList>
            <person name="Goeker M."/>
        </authorList>
    </citation>
    <scope>NUCLEOTIDE SEQUENCE [LARGE SCALE GENOMIC DNA]</scope>
    <source>
        <strain evidence="2 3">DSM 46770</strain>
    </source>
</reference>
<name>A0A4R6V0E8_9ACTN</name>
<keyword evidence="3" id="KW-1185">Reference proteome</keyword>
<dbReference type="InterPro" id="IPR011697">
    <property type="entry name" value="Peptidase_C26"/>
</dbReference>
<dbReference type="Gene3D" id="3.40.50.880">
    <property type="match status" value="1"/>
</dbReference>
<dbReference type="OrthoDB" id="9813383at2"/>
<dbReference type="GO" id="GO:0016740">
    <property type="term" value="F:transferase activity"/>
    <property type="evidence" value="ECO:0007669"/>
    <property type="project" value="UniProtKB-KW"/>
</dbReference>
<comment type="caution">
    <text evidence="2">The sequence shown here is derived from an EMBL/GenBank/DDBJ whole genome shotgun (WGS) entry which is preliminary data.</text>
</comment>
<gene>
    <name evidence="2" type="ORF">EV190_104169</name>
</gene>
<evidence type="ECO:0000313" key="3">
    <source>
        <dbReference type="Proteomes" id="UP000295281"/>
    </source>
</evidence>
<dbReference type="GO" id="GO:0006598">
    <property type="term" value="P:polyamine catabolic process"/>
    <property type="evidence" value="ECO:0007669"/>
    <property type="project" value="TreeGrafter"/>
</dbReference>
<dbReference type="EMBL" id="SNYN01000004">
    <property type="protein sequence ID" value="TDQ53380.1"/>
    <property type="molecule type" value="Genomic_DNA"/>
</dbReference>
<evidence type="ECO:0000256" key="1">
    <source>
        <dbReference type="SAM" id="MobiDB-lite"/>
    </source>
</evidence>
<dbReference type="SUPFAM" id="SSF52317">
    <property type="entry name" value="Class I glutamine amidotransferase-like"/>
    <property type="match status" value="1"/>
</dbReference>
<dbReference type="PANTHER" id="PTHR43235">
    <property type="entry name" value="GLUTAMINE AMIDOTRANSFERASE PB2B2.05-RELATED"/>
    <property type="match status" value="1"/>
</dbReference>
<dbReference type="GO" id="GO:0033969">
    <property type="term" value="F:gamma-glutamyl-gamma-aminobutyrate hydrolase activity"/>
    <property type="evidence" value="ECO:0007669"/>
    <property type="project" value="TreeGrafter"/>
</dbReference>
<dbReference type="PROSITE" id="PS51273">
    <property type="entry name" value="GATASE_TYPE_1"/>
    <property type="match status" value="1"/>
</dbReference>
<keyword evidence="2" id="KW-0315">Glutamine amidotransferase</keyword>
<dbReference type="InterPro" id="IPR029062">
    <property type="entry name" value="Class_I_gatase-like"/>
</dbReference>
<dbReference type="InterPro" id="IPR044668">
    <property type="entry name" value="PuuD-like"/>
</dbReference>
<protein>
    <submittedName>
        <fullName evidence="2">Putative glutamine amidotransferase</fullName>
    </submittedName>
</protein>
<sequence>MARPLIGITSHLEPARWGDWVREASIVATPFLREVDRAGGLPVVLAPVHPRGIADLAERFDGFVFTTGAPVGAGAGGPESPSGDPDPDPRRDRFEIALVRAAMAAGRPFLAIERGVQVLNIAAGGTLLPDQEHGAPSRLADTDVTISATSALGRVLGDHASVRRAHGPGVNRVGAGLAPVAWDGSQAVEALEVAGHPFGVGVRWRPEEGGDRRLFETLVARAGS</sequence>
<dbReference type="RefSeq" id="WP_133740895.1">
    <property type="nucleotide sequence ID" value="NZ_SNYN01000004.1"/>
</dbReference>
<dbReference type="GO" id="GO:0005829">
    <property type="term" value="C:cytosol"/>
    <property type="evidence" value="ECO:0007669"/>
    <property type="project" value="TreeGrafter"/>
</dbReference>
<dbReference type="Pfam" id="PF07722">
    <property type="entry name" value="Peptidase_C26"/>
    <property type="match status" value="1"/>
</dbReference>
<proteinExistence type="predicted"/>
<accession>A0A4R6V0E8</accession>
<feature type="region of interest" description="Disordered" evidence="1">
    <location>
        <begin position="70"/>
        <end position="91"/>
    </location>
</feature>
<keyword evidence="2" id="KW-0808">Transferase</keyword>
<dbReference type="Proteomes" id="UP000295281">
    <property type="component" value="Unassembled WGS sequence"/>
</dbReference>
<dbReference type="AlphaFoldDB" id="A0A4R6V0E8"/>
<evidence type="ECO:0000313" key="2">
    <source>
        <dbReference type="EMBL" id="TDQ53380.1"/>
    </source>
</evidence>